<organism evidence="1 2">
    <name type="scientific">Punica granatum</name>
    <name type="common">Pomegranate</name>
    <dbReference type="NCBI Taxonomy" id="22663"/>
    <lineage>
        <taxon>Eukaryota</taxon>
        <taxon>Viridiplantae</taxon>
        <taxon>Streptophyta</taxon>
        <taxon>Embryophyta</taxon>
        <taxon>Tracheophyta</taxon>
        <taxon>Spermatophyta</taxon>
        <taxon>Magnoliopsida</taxon>
        <taxon>eudicotyledons</taxon>
        <taxon>Gunneridae</taxon>
        <taxon>Pentapetalae</taxon>
        <taxon>rosids</taxon>
        <taxon>malvids</taxon>
        <taxon>Myrtales</taxon>
        <taxon>Lythraceae</taxon>
        <taxon>Punica</taxon>
    </lineage>
</organism>
<dbReference type="CDD" id="cd00371">
    <property type="entry name" value="HMA"/>
    <property type="match status" value="1"/>
</dbReference>
<evidence type="ECO:0000313" key="2">
    <source>
        <dbReference type="Proteomes" id="UP000233551"/>
    </source>
</evidence>
<dbReference type="GeneID" id="116214938"/>
<sequence length="215" mass="23336">MQKHPRQQITLFPYSPTNGLISASVASQRCLPLRRRKLIEAAMAAVSAFTFVAAPPRSAPAPSLVSFFPPQNPQFRVLRSADRFEHLALRGRCSQGRRRMRRVASAEEEPAEVAEEQPVVSVPVSPSDTLTMFFQAEGSMNESGIPTVSKALEGTEGISDLKVQVVEGIASVELRKETTIQATGVASSLIEAIQGAGFKLQTLNLSFADEEEILV</sequence>
<name>A0A2I0JIL0_PUNGR</name>
<dbReference type="PANTHER" id="PTHR35756:SF1">
    <property type="entry name" value="OS05G0337400 PROTEIN"/>
    <property type="match status" value="1"/>
</dbReference>
<dbReference type="Gene3D" id="3.30.70.100">
    <property type="match status" value="1"/>
</dbReference>
<dbReference type="InterPro" id="IPR006121">
    <property type="entry name" value="HMA_dom"/>
</dbReference>
<dbReference type="GO" id="GO:0046872">
    <property type="term" value="F:metal ion binding"/>
    <property type="evidence" value="ECO:0007669"/>
    <property type="project" value="InterPro"/>
</dbReference>
<proteinExistence type="predicted"/>
<accession>A0A2I0JIL0</accession>
<dbReference type="SUPFAM" id="SSF55008">
    <property type="entry name" value="HMA, heavy metal-associated domain"/>
    <property type="match status" value="1"/>
</dbReference>
<dbReference type="EMBL" id="PGOL01001634">
    <property type="protein sequence ID" value="PKI56081.1"/>
    <property type="molecule type" value="Genomic_DNA"/>
</dbReference>
<keyword evidence="2" id="KW-1185">Reference proteome</keyword>
<dbReference type="OrthoDB" id="1935207at2759"/>
<dbReference type="PANTHER" id="PTHR35756">
    <property type="entry name" value="OS05G0337400 PROTEIN"/>
    <property type="match status" value="1"/>
</dbReference>
<dbReference type="STRING" id="22663.A0A2I0JIL0"/>
<reference evidence="1 2" key="1">
    <citation type="submission" date="2017-11" db="EMBL/GenBank/DDBJ databases">
        <title>De-novo sequencing of pomegranate (Punica granatum L.) genome.</title>
        <authorList>
            <person name="Akparov Z."/>
            <person name="Amiraslanov A."/>
            <person name="Hajiyeva S."/>
            <person name="Abbasov M."/>
            <person name="Kaur K."/>
            <person name="Hamwieh A."/>
            <person name="Solovyev V."/>
            <person name="Salamov A."/>
            <person name="Braich B."/>
            <person name="Kosarev P."/>
            <person name="Mahmoud A."/>
            <person name="Hajiyev E."/>
            <person name="Babayeva S."/>
            <person name="Izzatullayeva V."/>
            <person name="Mammadov A."/>
            <person name="Mammadov A."/>
            <person name="Sharifova S."/>
            <person name="Ojaghi J."/>
            <person name="Eynullazada K."/>
            <person name="Bayramov B."/>
            <person name="Abdulazimova A."/>
            <person name="Shahmuradov I."/>
        </authorList>
    </citation>
    <scope>NUCLEOTIDE SEQUENCE [LARGE SCALE GENOMIC DNA]</scope>
    <source>
        <strain evidence="2">cv. AG2017</strain>
        <tissue evidence="1">Leaf</tissue>
    </source>
</reference>
<dbReference type="GO" id="GO:0009507">
    <property type="term" value="C:chloroplast"/>
    <property type="evidence" value="ECO:0007669"/>
    <property type="project" value="TreeGrafter"/>
</dbReference>
<dbReference type="AlphaFoldDB" id="A0A2I0JIL0"/>
<dbReference type="InterPro" id="IPR036163">
    <property type="entry name" value="HMA_dom_sf"/>
</dbReference>
<protein>
    <submittedName>
        <fullName evidence="1">Uncharacterized protein</fullName>
    </submittedName>
</protein>
<dbReference type="Proteomes" id="UP000233551">
    <property type="component" value="Unassembled WGS sequence"/>
</dbReference>
<comment type="caution">
    <text evidence="1">The sequence shown here is derived from an EMBL/GenBank/DDBJ whole genome shotgun (WGS) entry which is preliminary data.</text>
</comment>
<evidence type="ECO:0000313" key="1">
    <source>
        <dbReference type="EMBL" id="PKI56081.1"/>
    </source>
</evidence>
<gene>
    <name evidence="1" type="ORF">CRG98_023550</name>
</gene>